<dbReference type="GO" id="GO:0005874">
    <property type="term" value="C:microtubule"/>
    <property type="evidence" value="ECO:0007669"/>
    <property type="project" value="TreeGrafter"/>
</dbReference>
<evidence type="ECO:0000313" key="6">
    <source>
        <dbReference type="EMBL" id="OJJ45477.1"/>
    </source>
</evidence>
<protein>
    <recommendedName>
        <fullName evidence="8">GED domain-containing protein</fullName>
    </recommendedName>
</protein>
<gene>
    <name evidence="6" type="ORF">ASPZODRAFT_99591</name>
</gene>
<dbReference type="PROSITE" id="PS51718">
    <property type="entry name" value="G_DYNAMIN_2"/>
    <property type="match status" value="1"/>
</dbReference>
<dbReference type="SUPFAM" id="SSF52540">
    <property type="entry name" value="P-loop containing nucleoside triphosphate hydrolases"/>
    <property type="match status" value="1"/>
</dbReference>
<dbReference type="GO" id="GO:0005886">
    <property type="term" value="C:plasma membrane"/>
    <property type="evidence" value="ECO:0007669"/>
    <property type="project" value="TreeGrafter"/>
</dbReference>
<dbReference type="PRINTS" id="PR00195">
    <property type="entry name" value="DYNAMIN"/>
</dbReference>
<dbReference type="VEuPathDB" id="FungiDB:ASPZODRAFT_99591"/>
<dbReference type="STRING" id="1073090.A0A1L9SEF4"/>
<dbReference type="InterPro" id="IPR001401">
    <property type="entry name" value="Dynamin_GTPase"/>
</dbReference>
<dbReference type="GO" id="GO:0005525">
    <property type="term" value="F:GTP binding"/>
    <property type="evidence" value="ECO:0007669"/>
    <property type="project" value="InterPro"/>
</dbReference>
<dbReference type="GeneID" id="34617079"/>
<reference evidence="7" key="1">
    <citation type="journal article" date="2017" name="Genome Biol.">
        <title>Comparative genomics reveals high biological diversity and specific adaptations in the industrially and medically important fungal genus Aspergillus.</title>
        <authorList>
            <person name="de Vries R.P."/>
            <person name="Riley R."/>
            <person name="Wiebenga A."/>
            <person name="Aguilar-Osorio G."/>
            <person name="Amillis S."/>
            <person name="Uchima C.A."/>
            <person name="Anderluh G."/>
            <person name="Asadollahi M."/>
            <person name="Askin M."/>
            <person name="Barry K."/>
            <person name="Battaglia E."/>
            <person name="Bayram O."/>
            <person name="Benocci T."/>
            <person name="Braus-Stromeyer S.A."/>
            <person name="Caldana C."/>
            <person name="Canovas D."/>
            <person name="Cerqueira G.C."/>
            <person name="Chen F."/>
            <person name="Chen W."/>
            <person name="Choi C."/>
            <person name="Clum A."/>
            <person name="Dos Santos R.A."/>
            <person name="Damasio A.R."/>
            <person name="Diallinas G."/>
            <person name="Emri T."/>
            <person name="Fekete E."/>
            <person name="Flipphi M."/>
            <person name="Freyberg S."/>
            <person name="Gallo A."/>
            <person name="Gournas C."/>
            <person name="Habgood R."/>
            <person name="Hainaut M."/>
            <person name="Harispe M.L."/>
            <person name="Henrissat B."/>
            <person name="Hilden K.S."/>
            <person name="Hope R."/>
            <person name="Hossain A."/>
            <person name="Karabika E."/>
            <person name="Karaffa L."/>
            <person name="Karanyi Z."/>
            <person name="Krasevec N."/>
            <person name="Kuo A."/>
            <person name="Kusch H."/>
            <person name="LaButti K."/>
            <person name="Lagendijk E.L."/>
            <person name="Lapidus A."/>
            <person name="Levasseur A."/>
            <person name="Lindquist E."/>
            <person name="Lipzen A."/>
            <person name="Logrieco A.F."/>
            <person name="MacCabe A."/>
            <person name="Maekelae M.R."/>
            <person name="Malavazi I."/>
            <person name="Melin P."/>
            <person name="Meyer V."/>
            <person name="Mielnichuk N."/>
            <person name="Miskei M."/>
            <person name="Molnar A.P."/>
            <person name="Mule G."/>
            <person name="Ngan C.Y."/>
            <person name="Orejas M."/>
            <person name="Orosz E."/>
            <person name="Ouedraogo J.P."/>
            <person name="Overkamp K.M."/>
            <person name="Park H.-S."/>
            <person name="Perrone G."/>
            <person name="Piumi F."/>
            <person name="Punt P.J."/>
            <person name="Ram A.F."/>
            <person name="Ramon A."/>
            <person name="Rauscher S."/>
            <person name="Record E."/>
            <person name="Riano-Pachon D.M."/>
            <person name="Robert V."/>
            <person name="Roehrig J."/>
            <person name="Ruller R."/>
            <person name="Salamov A."/>
            <person name="Salih N.S."/>
            <person name="Samson R.A."/>
            <person name="Sandor E."/>
            <person name="Sanguinetti M."/>
            <person name="Schuetze T."/>
            <person name="Sepcic K."/>
            <person name="Shelest E."/>
            <person name="Sherlock G."/>
            <person name="Sophianopoulou V."/>
            <person name="Squina F.M."/>
            <person name="Sun H."/>
            <person name="Susca A."/>
            <person name="Todd R.B."/>
            <person name="Tsang A."/>
            <person name="Unkles S.E."/>
            <person name="van de Wiele N."/>
            <person name="van Rossen-Uffink D."/>
            <person name="Oliveira J.V."/>
            <person name="Vesth T.C."/>
            <person name="Visser J."/>
            <person name="Yu J.-H."/>
            <person name="Zhou M."/>
            <person name="Andersen M.R."/>
            <person name="Archer D.B."/>
            <person name="Baker S.E."/>
            <person name="Benoit I."/>
            <person name="Brakhage A.A."/>
            <person name="Braus G.H."/>
            <person name="Fischer R."/>
            <person name="Frisvad J.C."/>
            <person name="Goldman G.H."/>
            <person name="Houbraken J."/>
            <person name="Oakley B."/>
            <person name="Pocsi I."/>
            <person name="Scazzocchio C."/>
            <person name="Seiboth B."/>
            <person name="vanKuyk P.A."/>
            <person name="Wortman J."/>
            <person name="Dyer P.S."/>
            <person name="Grigoriev I.V."/>
        </authorList>
    </citation>
    <scope>NUCLEOTIDE SEQUENCE [LARGE SCALE GENOMIC DNA]</scope>
    <source>
        <strain evidence="7">CBS 506.65</strain>
    </source>
</reference>
<dbReference type="InterPro" id="IPR022812">
    <property type="entry name" value="Dynamin"/>
</dbReference>
<dbReference type="CDD" id="cd08771">
    <property type="entry name" value="DLP_1"/>
    <property type="match status" value="1"/>
</dbReference>
<dbReference type="PROSITE" id="PS51388">
    <property type="entry name" value="GED"/>
    <property type="match status" value="1"/>
</dbReference>
<dbReference type="Pfam" id="PF01031">
    <property type="entry name" value="Dynamin_M"/>
    <property type="match status" value="1"/>
</dbReference>
<dbReference type="AlphaFoldDB" id="A0A1L9SEF4"/>
<dbReference type="InterPro" id="IPR030381">
    <property type="entry name" value="G_DYNAMIN_dom"/>
</dbReference>
<evidence type="ECO:0000313" key="7">
    <source>
        <dbReference type="Proteomes" id="UP000184188"/>
    </source>
</evidence>
<dbReference type="SMART" id="SM00053">
    <property type="entry name" value="DYNc"/>
    <property type="match status" value="1"/>
</dbReference>
<dbReference type="Pfam" id="PF00350">
    <property type="entry name" value="Dynamin_N"/>
    <property type="match status" value="1"/>
</dbReference>
<sequence length="820" mass="93590">MPGSPSGAVNPGHGPTNESLDIISQDMKTLVKKIQDLRHLGIEDSKIALPKICVVGDQSTGKSSLIEGMSEIQVPRSAGTCTRCPMEINLSESDANQPWTCRIIISRKYMFDGNRKIKLPKKTHPLGPWIEQDQEDEPFMTLTQRDQLQEAIKWAQLAILNPSRPQLEYVPGQNQGTDPQYYQVKFSPNIVRLDISAPGFPNLSFYDLPGVISQAEFDEERYLVSLVENLVKDYISQDNCIVLLTLPMTDDATNSSAARLIRDIRGAKTRTLGVLTKPDRTQSGESFMQWMEILSGDKFALGHGYYVVRNNPNPAIDHHQAREEETEFFSSHPWSTDLVNHQGRFGTRQLQTALSCLLLEQIQGCLPRIIQQIDERADSINAELQTLPDPPEANITYILCQKLNHLKDEIRAHINGGSAKYPLQKIWGHTAMDFKRSLSKTRPTVQLLAQGDLKMLKVDQEEGDSDCEVTVHRAVKRKTPGDCNTPAPAPPVTAGTTNGQSKETGYVTAHFTQFDKPAKMFQWEEIREINEDSYRAGIPDQTDPKAIEIMNQMSVKHWDKPMLAFLGASHKLVLNMLMKQIDEVFRDYHQTSLYRELKLIIEKYLQKLRKDHLLHAQENYKIECHKPFTMATSALETATRAAYSYLWNRRHLARANKYIEMQGKYAADNPRREAEMKKLTDAELGPDMFAQEVKMMATTRGYYEIASSRFVDSICQSVHTKLFSKCREELITVIEKELGIFENNAMERCLELMAEDPERQRRRQNLLKEKEKITKAQEWLATAKKHDDDEMSDREDTIHRLMKAQAADEDGTFPDMDFRE</sequence>
<accession>A0A1L9SEF4</accession>
<evidence type="ECO:0000259" key="5">
    <source>
        <dbReference type="PROSITE" id="PS51718"/>
    </source>
</evidence>
<dbReference type="GO" id="GO:0005737">
    <property type="term" value="C:cytoplasm"/>
    <property type="evidence" value="ECO:0007669"/>
    <property type="project" value="TreeGrafter"/>
</dbReference>
<dbReference type="GO" id="GO:0031623">
    <property type="term" value="P:receptor internalization"/>
    <property type="evidence" value="ECO:0007669"/>
    <property type="project" value="TreeGrafter"/>
</dbReference>
<keyword evidence="2" id="KW-0342">GTP-binding</keyword>
<dbReference type="GO" id="GO:0008017">
    <property type="term" value="F:microtubule binding"/>
    <property type="evidence" value="ECO:0007669"/>
    <property type="project" value="TreeGrafter"/>
</dbReference>
<evidence type="ECO:0000259" key="4">
    <source>
        <dbReference type="PROSITE" id="PS51388"/>
    </source>
</evidence>
<dbReference type="PANTHER" id="PTHR11566">
    <property type="entry name" value="DYNAMIN"/>
    <property type="match status" value="1"/>
</dbReference>
<evidence type="ECO:0000256" key="2">
    <source>
        <dbReference type="ARBA" id="ARBA00023134"/>
    </source>
</evidence>
<evidence type="ECO:0000256" key="1">
    <source>
        <dbReference type="ARBA" id="ARBA00022741"/>
    </source>
</evidence>
<dbReference type="InterPro" id="IPR027417">
    <property type="entry name" value="P-loop_NTPase"/>
</dbReference>
<dbReference type="EMBL" id="KV878345">
    <property type="protein sequence ID" value="OJJ45477.1"/>
    <property type="molecule type" value="Genomic_DNA"/>
</dbReference>
<feature type="region of interest" description="Disordered" evidence="3">
    <location>
        <begin position="478"/>
        <end position="501"/>
    </location>
</feature>
<evidence type="ECO:0000256" key="3">
    <source>
        <dbReference type="SAM" id="MobiDB-lite"/>
    </source>
</evidence>
<evidence type="ECO:0008006" key="8">
    <source>
        <dbReference type="Google" id="ProtNLM"/>
    </source>
</evidence>
<dbReference type="FunFam" id="3.40.50.300:FF:001977">
    <property type="entry name" value="Dynamin GTPase, putative"/>
    <property type="match status" value="1"/>
</dbReference>
<dbReference type="InterPro" id="IPR020850">
    <property type="entry name" value="GED_dom"/>
</dbReference>
<dbReference type="Gene3D" id="1.20.120.1240">
    <property type="entry name" value="Dynamin, middle domain"/>
    <property type="match status" value="1"/>
</dbReference>
<feature type="domain" description="GED" evidence="4">
    <location>
        <begin position="692"/>
        <end position="788"/>
    </location>
</feature>
<dbReference type="Proteomes" id="UP000184188">
    <property type="component" value="Unassembled WGS sequence"/>
</dbReference>
<feature type="domain" description="Dynamin-type G" evidence="5">
    <location>
        <begin position="46"/>
        <end position="367"/>
    </location>
</feature>
<dbReference type="InterPro" id="IPR003130">
    <property type="entry name" value="GED"/>
</dbReference>
<feature type="region of interest" description="Disordered" evidence="3">
    <location>
        <begin position="1"/>
        <end position="20"/>
    </location>
</feature>
<keyword evidence="1" id="KW-0547">Nucleotide-binding</keyword>
<name>A0A1L9SEF4_9EURO</name>
<keyword evidence="7" id="KW-1185">Reference proteome</keyword>
<dbReference type="Gene3D" id="3.40.50.300">
    <property type="entry name" value="P-loop containing nucleotide triphosphate hydrolases"/>
    <property type="match status" value="1"/>
</dbReference>
<dbReference type="Pfam" id="PF02212">
    <property type="entry name" value="GED"/>
    <property type="match status" value="1"/>
</dbReference>
<dbReference type="GO" id="GO:0003924">
    <property type="term" value="F:GTPase activity"/>
    <property type="evidence" value="ECO:0007669"/>
    <property type="project" value="InterPro"/>
</dbReference>
<dbReference type="OrthoDB" id="5061070at2759"/>
<dbReference type="PANTHER" id="PTHR11566:SF131">
    <property type="entry name" value="GTPASE, PUTATIVE (AFU_ORTHOLOGUE AFUA_6G07630)-RELATED"/>
    <property type="match status" value="1"/>
</dbReference>
<dbReference type="InterPro" id="IPR000375">
    <property type="entry name" value="Dynamin_stalk"/>
</dbReference>
<proteinExistence type="predicted"/>
<dbReference type="RefSeq" id="XP_022579987.1">
    <property type="nucleotide sequence ID" value="XM_022730615.1"/>
</dbReference>
<dbReference type="InterPro" id="IPR045063">
    <property type="entry name" value="Dynamin_N"/>
</dbReference>
<organism evidence="6 7">
    <name type="scientific">Penicilliopsis zonata CBS 506.65</name>
    <dbReference type="NCBI Taxonomy" id="1073090"/>
    <lineage>
        <taxon>Eukaryota</taxon>
        <taxon>Fungi</taxon>
        <taxon>Dikarya</taxon>
        <taxon>Ascomycota</taxon>
        <taxon>Pezizomycotina</taxon>
        <taxon>Eurotiomycetes</taxon>
        <taxon>Eurotiomycetidae</taxon>
        <taxon>Eurotiales</taxon>
        <taxon>Aspergillaceae</taxon>
        <taxon>Penicilliopsis</taxon>
    </lineage>
</organism>